<accession>A0A1G7R1T2</accession>
<reference evidence="3" key="1">
    <citation type="submission" date="2016-10" db="EMBL/GenBank/DDBJ databases">
        <authorList>
            <person name="Varghese N."/>
            <person name="Submissions S."/>
        </authorList>
    </citation>
    <scope>NUCLEOTIDE SEQUENCE [LARGE SCALE GENOMIC DNA]</scope>
    <source>
        <strain evidence="3">DSM 44268</strain>
    </source>
</reference>
<organism evidence="2 3">
    <name type="scientific">Blastococcus aurantiacus</name>
    <dbReference type="NCBI Taxonomy" id="1550231"/>
    <lineage>
        <taxon>Bacteria</taxon>
        <taxon>Bacillati</taxon>
        <taxon>Actinomycetota</taxon>
        <taxon>Actinomycetes</taxon>
        <taxon>Geodermatophilales</taxon>
        <taxon>Geodermatophilaceae</taxon>
        <taxon>Blastococcus</taxon>
    </lineage>
</organism>
<gene>
    <name evidence="2" type="ORF">SAMN05660662_0134</name>
</gene>
<dbReference type="RefSeq" id="WP_091771067.1">
    <property type="nucleotide sequence ID" value="NZ_FNBT01000010.1"/>
</dbReference>
<name>A0A1G7R1T2_9ACTN</name>
<keyword evidence="3" id="KW-1185">Reference proteome</keyword>
<sequence length="195" mass="20808">MSGKRRSDRGDWVSLLDGVRVSRGWMSRHVPNLLAAWRDARTTEARRAIAKRILKVAAHLESEDIADAASEPALRELVIRIDARLVRGPDWLPLAAALSRAAFAGYDVAARLPVLAAAAPLPARHPARELHWRLLGDCAAALLTLAAADYHAMPAHGSLVVHSRVGSPQICRGASPAGRGDASFGTTGPGGRDTR</sequence>
<dbReference type="STRING" id="1550231.SAMN05660662_0134"/>
<protein>
    <submittedName>
        <fullName evidence="2">Uncharacterized protein</fullName>
    </submittedName>
</protein>
<feature type="region of interest" description="Disordered" evidence="1">
    <location>
        <begin position="172"/>
        <end position="195"/>
    </location>
</feature>
<dbReference type="AlphaFoldDB" id="A0A1G7R1T2"/>
<dbReference type="OrthoDB" id="5184933at2"/>
<evidence type="ECO:0000313" key="2">
    <source>
        <dbReference type="EMBL" id="SDG04697.1"/>
    </source>
</evidence>
<dbReference type="EMBL" id="FNBT01000010">
    <property type="protein sequence ID" value="SDG04697.1"/>
    <property type="molecule type" value="Genomic_DNA"/>
</dbReference>
<dbReference type="Proteomes" id="UP000199406">
    <property type="component" value="Unassembled WGS sequence"/>
</dbReference>
<evidence type="ECO:0000256" key="1">
    <source>
        <dbReference type="SAM" id="MobiDB-lite"/>
    </source>
</evidence>
<proteinExistence type="predicted"/>
<evidence type="ECO:0000313" key="3">
    <source>
        <dbReference type="Proteomes" id="UP000199406"/>
    </source>
</evidence>